<dbReference type="Proteomes" id="UP001187192">
    <property type="component" value="Unassembled WGS sequence"/>
</dbReference>
<evidence type="ECO:0000313" key="2">
    <source>
        <dbReference type="Proteomes" id="UP001187192"/>
    </source>
</evidence>
<name>A0AA88AFY3_FICCA</name>
<keyword evidence="2" id="KW-1185">Reference proteome</keyword>
<proteinExistence type="predicted"/>
<gene>
    <name evidence="1" type="ORF">TIFTF001_024081</name>
</gene>
<dbReference type="AlphaFoldDB" id="A0AA88AFY3"/>
<comment type="caution">
    <text evidence="1">The sequence shown here is derived from an EMBL/GenBank/DDBJ whole genome shotgun (WGS) entry which is preliminary data.</text>
</comment>
<dbReference type="EMBL" id="BTGU01000054">
    <property type="protein sequence ID" value="GMN54959.1"/>
    <property type="molecule type" value="Genomic_DNA"/>
</dbReference>
<evidence type="ECO:0000313" key="1">
    <source>
        <dbReference type="EMBL" id="GMN54959.1"/>
    </source>
</evidence>
<organism evidence="1 2">
    <name type="scientific">Ficus carica</name>
    <name type="common">Common fig</name>
    <dbReference type="NCBI Taxonomy" id="3494"/>
    <lineage>
        <taxon>Eukaryota</taxon>
        <taxon>Viridiplantae</taxon>
        <taxon>Streptophyta</taxon>
        <taxon>Embryophyta</taxon>
        <taxon>Tracheophyta</taxon>
        <taxon>Spermatophyta</taxon>
        <taxon>Magnoliopsida</taxon>
        <taxon>eudicotyledons</taxon>
        <taxon>Gunneridae</taxon>
        <taxon>Pentapetalae</taxon>
        <taxon>rosids</taxon>
        <taxon>fabids</taxon>
        <taxon>Rosales</taxon>
        <taxon>Moraceae</taxon>
        <taxon>Ficeae</taxon>
        <taxon>Ficus</taxon>
    </lineage>
</organism>
<sequence>MDQIHEGSREVHGGSRWRISWFAWSPAAALVRDGEARDSAERLTAARALNGDGFAGGKVLGAGEERFRMAV</sequence>
<accession>A0AA88AFY3</accession>
<reference evidence="1" key="1">
    <citation type="submission" date="2023-07" db="EMBL/GenBank/DDBJ databases">
        <title>draft genome sequence of fig (Ficus carica).</title>
        <authorList>
            <person name="Takahashi T."/>
            <person name="Nishimura K."/>
        </authorList>
    </citation>
    <scope>NUCLEOTIDE SEQUENCE</scope>
</reference>
<protein>
    <submittedName>
        <fullName evidence="1">Uncharacterized protein</fullName>
    </submittedName>
</protein>